<dbReference type="Pfam" id="PF05199">
    <property type="entry name" value="GMC_oxred_C"/>
    <property type="match status" value="1"/>
</dbReference>
<feature type="domain" description="Glucose-methanol-choline oxidoreductase N-terminal" evidence="6">
    <location>
        <begin position="307"/>
        <end position="321"/>
    </location>
</feature>
<gene>
    <name evidence="7" type="ORF">VKT23_015469</name>
</gene>
<name>A0ABR1J292_9AGAR</name>
<dbReference type="EMBL" id="JBANRG010000052">
    <property type="protein sequence ID" value="KAK7444071.1"/>
    <property type="molecule type" value="Genomic_DNA"/>
</dbReference>
<dbReference type="Gene3D" id="3.50.50.60">
    <property type="entry name" value="FAD/NAD(P)-binding domain"/>
    <property type="match status" value="1"/>
</dbReference>
<comment type="caution">
    <text evidence="7">The sequence shown here is derived from an EMBL/GenBank/DDBJ whole genome shotgun (WGS) entry which is preliminary data.</text>
</comment>
<evidence type="ECO:0000313" key="7">
    <source>
        <dbReference type="EMBL" id="KAK7444071.1"/>
    </source>
</evidence>
<dbReference type="PIRSF" id="PIRSF000137">
    <property type="entry name" value="Alcohol_oxidase"/>
    <property type="match status" value="1"/>
</dbReference>
<dbReference type="InterPro" id="IPR007867">
    <property type="entry name" value="GMC_OxRtase_C"/>
</dbReference>
<evidence type="ECO:0000256" key="5">
    <source>
        <dbReference type="SAM" id="SignalP"/>
    </source>
</evidence>
<evidence type="ECO:0000256" key="2">
    <source>
        <dbReference type="ARBA" id="ARBA00010790"/>
    </source>
</evidence>
<dbReference type="SUPFAM" id="SSF51905">
    <property type="entry name" value="FAD/NAD(P)-binding domain"/>
    <property type="match status" value="1"/>
</dbReference>
<dbReference type="InterPro" id="IPR012132">
    <property type="entry name" value="GMC_OxRdtase"/>
</dbReference>
<dbReference type="PANTHER" id="PTHR11552">
    <property type="entry name" value="GLUCOSE-METHANOL-CHOLINE GMC OXIDOREDUCTASE"/>
    <property type="match status" value="1"/>
</dbReference>
<feature type="chain" id="PRO_5046030687" description="Glucose-methanol-choline oxidoreductase N-terminal domain-containing protein" evidence="5">
    <location>
        <begin position="18"/>
        <end position="628"/>
    </location>
</feature>
<keyword evidence="4" id="KW-0274">FAD</keyword>
<accession>A0ABR1J292</accession>
<evidence type="ECO:0000259" key="6">
    <source>
        <dbReference type="PROSITE" id="PS00624"/>
    </source>
</evidence>
<protein>
    <recommendedName>
        <fullName evidence="6">Glucose-methanol-choline oxidoreductase N-terminal domain-containing protein</fullName>
    </recommendedName>
</protein>
<evidence type="ECO:0000256" key="1">
    <source>
        <dbReference type="ARBA" id="ARBA00001974"/>
    </source>
</evidence>
<dbReference type="PROSITE" id="PS00624">
    <property type="entry name" value="GMC_OXRED_2"/>
    <property type="match status" value="1"/>
</dbReference>
<keyword evidence="3" id="KW-0285">Flavoprotein</keyword>
<dbReference type="InterPro" id="IPR000172">
    <property type="entry name" value="GMC_OxRdtase_N"/>
</dbReference>
<keyword evidence="8" id="KW-1185">Reference proteome</keyword>
<sequence>MFLLLLVTFCRIIYSSASIYESVKELPAAQNAYDFVIIGGGTAGSVLANRLSENPLFSVLVLEAGLSNVNAVPTQIPFFCTRMNPRYDYNYTTTIQPGLNGRSISFPRGFILGGSSSVNGLFYTRGSSSDYDRLANVTGDEGWSWSSIQPYLRKNEKWTPPADGHDTTGQFDPSVHSNTGINAVSLPGYPQAIDEKVIQASKELGGDFKFNLDMNDGDELGLGWLQATIKGGNRSSAATSYLSEQFISRPNLHVLLNTHVTRILQTRAYGRSRTKDGPQLLGVEFAHSREGPRYQINATKELILSAGAINTPQILLNSGIGPSSLLDSLKIPTLVNLPSVGQNLTDHPRLANNWFVNSNGSGGSRTFDDINRNTSLSDKLEMEWLETNKGPLVDTFVGQLAFMRLNKSVLEELEMQDNDPANGVNSSHFELGFSNGFVGMTPSTGNFIGITTRVSSPTSKGSVTINTTDPFTPPLINPNYFATDFDLITMRTAVKSAFKFLTAPVWDGYVGEPAGDLGLALSGVDVTKISDYSDPEIDQILDQYIRNTTGTSAHPTGTAAMSARGAAFGVVDPDLKVKGARGLRIVDASVFPFQPSAHTQVPVYVVAERAAELIKEAWSDAEIASSRH</sequence>
<organism evidence="7 8">
    <name type="scientific">Marasmiellus scandens</name>
    <dbReference type="NCBI Taxonomy" id="2682957"/>
    <lineage>
        <taxon>Eukaryota</taxon>
        <taxon>Fungi</taxon>
        <taxon>Dikarya</taxon>
        <taxon>Basidiomycota</taxon>
        <taxon>Agaricomycotina</taxon>
        <taxon>Agaricomycetes</taxon>
        <taxon>Agaricomycetidae</taxon>
        <taxon>Agaricales</taxon>
        <taxon>Marasmiineae</taxon>
        <taxon>Omphalotaceae</taxon>
        <taxon>Marasmiellus</taxon>
    </lineage>
</organism>
<evidence type="ECO:0000256" key="4">
    <source>
        <dbReference type="ARBA" id="ARBA00022827"/>
    </source>
</evidence>
<comment type="similarity">
    <text evidence="2">Belongs to the GMC oxidoreductase family.</text>
</comment>
<evidence type="ECO:0000256" key="3">
    <source>
        <dbReference type="ARBA" id="ARBA00022630"/>
    </source>
</evidence>
<keyword evidence="5" id="KW-0732">Signal</keyword>
<proteinExistence type="inferred from homology"/>
<dbReference type="Proteomes" id="UP001498398">
    <property type="component" value="Unassembled WGS sequence"/>
</dbReference>
<comment type="cofactor">
    <cofactor evidence="1">
        <name>FAD</name>
        <dbReference type="ChEBI" id="CHEBI:57692"/>
    </cofactor>
</comment>
<dbReference type="InterPro" id="IPR036188">
    <property type="entry name" value="FAD/NAD-bd_sf"/>
</dbReference>
<dbReference type="Pfam" id="PF00732">
    <property type="entry name" value="GMC_oxred_N"/>
    <property type="match status" value="1"/>
</dbReference>
<feature type="signal peptide" evidence="5">
    <location>
        <begin position="1"/>
        <end position="17"/>
    </location>
</feature>
<reference evidence="7 8" key="1">
    <citation type="submission" date="2024-01" db="EMBL/GenBank/DDBJ databases">
        <title>A draft genome for the cacao thread blight pathogen Marasmiellus scandens.</title>
        <authorList>
            <person name="Baruah I.K."/>
            <person name="Leung J."/>
            <person name="Bukari Y."/>
            <person name="Amoako-Attah I."/>
            <person name="Meinhardt L.W."/>
            <person name="Bailey B.A."/>
            <person name="Cohen S.P."/>
        </authorList>
    </citation>
    <scope>NUCLEOTIDE SEQUENCE [LARGE SCALE GENOMIC DNA]</scope>
    <source>
        <strain evidence="7 8">GH-19</strain>
    </source>
</reference>
<evidence type="ECO:0000313" key="8">
    <source>
        <dbReference type="Proteomes" id="UP001498398"/>
    </source>
</evidence>
<dbReference type="Gene3D" id="3.30.560.10">
    <property type="entry name" value="Glucose Oxidase, domain 3"/>
    <property type="match status" value="1"/>
</dbReference>
<dbReference type="PANTHER" id="PTHR11552:SF147">
    <property type="entry name" value="CHOLINE DEHYDROGENASE, MITOCHONDRIAL"/>
    <property type="match status" value="1"/>
</dbReference>
<dbReference type="SUPFAM" id="SSF54373">
    <property type="entry name" value="FAD-linked reductases, C-terminal domain"/>
    <property type="match status" value="1"/>
</dbReference>